<name>A0A4S4N9Z1_9BACT</name>
<feature type="chain" id="PRO_5020824716" evidence="9">
    <location>
        <begin position="21"/>
        <end position="548"/>
    </location>
</feature>
<dbReference type="PANTHER" id="PTHR47466:SF1">
    <property type="entry name" value="METALLOPROTEASE MEP1 (AFU_ORTHOLOGUE AFUA_1G07730)-RELATED"/>
    <property type="match status" value="1"/>
</dbReference>
<dbReference type="InterPro" id="IPR008754">
    <property type="entry name" value="Peptidase_M43"/>
</dbReference>
<dbReference type="InterPro" id="IPR013783">
    <property type="entry name" value="Ig-like_fold"/>
</dbReference>
<evidence type="ECO:0000256" key="7">
    <source>
        <dbReference type="ARBA" id="ARBA00023049"/>
    </source>
</evidence>
<feature type="domain" description="Secretion system C-terminal sorting" evidence="11">
    <location>
        <begin position="458"/>
        <end position="545"/>
    </location>
</feature>
<evidence type="ECO:0000259" key="10">
    <source>
        <dbReference type="Pfam" id="PF05572"/>
    </source>
</evidence>
<dbReference type="Proteomes" id="UP000308528">
    <property type="component" value="Unassembled WGS sequence"/>
</dbReference>
<dbReference type="GO" id="GO:0046872">
    <property type="term" value="F:metal ion binding"/>
    <property type="evidence" value="ECO:0007669"/>
    <property type="project" value="UniProtKB-KW"/>
</dbReference>
<keyword evidence="7" id="KW-0482">Metalloprotease</keyword>
<evidence type="ECO:0000256" key="5">
    <source>
        <dbReference type="ARBA" id="ARBA00022801"/>
    </source>
</evidence>
<comment type="similarity">
    <text evidence="1">Belongs to the peptidase M43B family.</text>
</comment>
<proteinExistence type="inferred from homology"/>
<evidence type="ECO:0000256" key="4">
    <source>
        <dbReference type="ARBA" id="ARBA00022729"/>
    </source>
</evidence>
<evidence type="ECO:0000256" key="2">
    <source>
        <dbReference type="ARBA" id="ARBA00022670"/>
    </source>
</evidence>
<comment type="caution">
    <text evidence="12">The sequence shown here is derived from an EMBL/GenBank/DDBJ whole genome shotgun (WGS) entry which is preliminary data.</text>
</comment>
<reference evidence="12 13" key="1">
    <citation type="submission" date="2019-04" db="EMBL/GenBank/DDBJ databases">
        <title>Lewinella litorea sp. nov., isolated from a marine sand.</title>
        <authorList>
            <person name="Yoon J.-H."/>
        </authorList>
    </citation>
    <scope>NUCLEOTIDE SEQUENCE [LARGE SCALE GENOMIC DNA]</scope>
    <source>
        <strain evidence="12 13">HSMS-39</strain>
    </source>
</reference>
<dbReference type="CDD" id="cd04275">
    <property type="entry name" value="ZnMc_pappalysin_like"/>
    <property type="match status" value="1"/>
</dbReference>
<dbReference type="InterPro" id="IPR024079">
    <property type="entry name" value="MetalloPept_cat_dom_sf"/>
</dbReference>
<dbReference type="Gene3D" id="2.60.40.10">
    <property type="entry name" value="Immunoglobulins"/>
    <property type="match status" value="1"/>
</dbReference>
<keyword evidence="13" id="KW-1185">Reference proteome</keyword>
<dbReference type="InterPro" id="IPR026444">
    <property type="entry name" value="Secre_tail"/>
</dbReference>
<evidence type="ECO:0000256" key="6">
    <source>
        <dbReference type="ARBA" id="ARBA00022833"/>
    </source>
</evidence>
<evidence type="ECO:0000256" key="3">
    <source>
        <dbReference type="ARBA" id="ARBA00022723"/>
    </source>
</evidence>
<dbReference type="SUPFAM" id="SSF55486">
    <property type="entry name" value="Metalloproteases ('zincins'), catalytic domain"/>
    <property type="match status" value="1"/>
</dbReference>
<dbReference type="Pfam" id="PF05572">
    <property type="entry name" value="Peptidase_M43"/>
    <property type="match status" value="1"/>
</dbReference>
<keyword evidence="4 9" id="KW-0732">Signal</keyword>
<dbReference type="PANTHER" id="PTHR47466">
    <property type="match status" value="1"/>
</dbReference>
<feature type="signal peptide" evidence="9">
    <location>
        <begin position="1"/>
        <end position="20"/>
    </location>
</feature>
<dbReference type="OrthoDB" id="6278496at2"/>
<feature type="domain" description="Peptidase M43 pregnancy-associated plasma-A" evidence="10">
    <location>
        <begin position="176"/>
        <end position="304"/>
    </location>
</feature>
<accession>A0A4S4N9Z1</accession>
<keyword evidence="8" id="KW-1015">Disulfide bond</keyword>
<evidence type="ECO:0000256" key="1">
    <source>
        <dbReference type="ARBA" id="ARBA00008721"/>
    </source>
</evidence>
<dbReference type="GO" id="GO:0008237">
    <property type="term" value="F:metallopeptidase activity"/>
    <property type="evidence" value="ECO:0007669"/>
    <property type="project" value="UniProtKB-KW"/>
</dbReference>
<evidence type="ECO:0000256" key="8">
    <source>
        <dbReference type="ARBA" id="ARBA00023157"/>
    </source>
</evidence>
<keyword evidence="5" id="KW-0378">Hydrolase</keyword>
<keyword evidence="3" id="KW-0479">Metal-binding</keyword>
<evidence type="ECO:0000259" key="11">
    <source>
        <dbReference type="Pfam" id="PF18962"/>
    </source>
</evidence>
<dbReference type="NCBIfam" id="NF033662">
    <property type="entry name" value="acid_disulf_rpt"/>
    <property type="match status" value="1"/>
</dbReference>
<organism evidence="12 13">
    <name type="scientific">Neolewinella litorea</name>
    <dbReference type="NCBI Taxonomy" id="2562452"/>
    <lineage>
        <taxon>Bacteria</taxon>
        <taxon>Pseudomonadati</taxon>
        <taxon>Bacteroidota</taxon>
        <taxon>Saprospiria</taxon>
        <taxon>Saprospirales</taxon>
        <taxon>Lewinellaceae</taxon>
        <taxon>Neolewinella</taxon>
    </lineage>
</organism>
<evidence type="ECO:0000313" key="13">
    <source>
        <dbReference type="Proteomes" id="UP000308528"/>
    </source>
</evidence>
<dbReference type="NCBIfam" id="TIGR04183">
    <property type="entry name" value="Por_Secre_tail"/>
    <property type="match status" value="1"/>
</dbReference>
<dbReference type="AlphaFoldDB" id="A0A4S4N9Z1"/>
<dbReference type="GO" id="GO:0006508">
    <property type="term" value="P:proteolysis"/>
    <property type="evidence" value="ECO:0007669"/>
    <property type="project" value="UniProtKB-KW"/>
</dbReference>
<keyword evidence="6" id="KW-0862">Zinc</keyword>
<sequence>MECRLLLFFLLFALSGLVSAQRNCGSMAYLEEQIRQDPARELQLQQLERFTETFDPGLAKAMAGGILTIPVIVHVVYENSTENISDAQIASQITVLNEDFRRLNADRSNTPADFANVAADSEIEFCLTSVIRKSTTRASFGTNDAVKSSATGGSDAVTPRQALNIWICEIGGGILGYAQFPGGAESTDGVVLDYRYVGTTGTATAPFNLGRTATHEVGHWLNLRHIWGDGGCSVDDFVNDTPTAGGPNYTGGACTYPGPNSCVPRGKKGGEDLPDMFQNYMDYSDDGCMNLFTIGQKDRMWAAVNASRPELITAACDGTPPPPTPQEICDNGIDDDGDGLTDCADPDCASFASCAPPPGECVPPTGLTSNTGKGGRELTMSWSAANGALSYYVEVYEGTSLYASGTISGTSATVSINKGSSYSWKVRSNCANGAVSTFAETSVSGRRTTITSTQELGVYPNPSDRSAVTVTWNLNPTTQLTAAPRIVESVMQEVQLELRDLTGRVLRQLSVNDSGSTDLDISDLSAGVYLINVRDQDGYSVSTKLVKL</sequence>
<dbReference type="EMBL" id="SRSF01000014">
    <property type="protein sequence ID" value="THH34898.1"/>
    <property type="molecule type" value="Genomic_DNA"/>
</dbReference>
<evidence type="ECO:0000313" key="12">
    <source>
        <dbReference type="EMBL" id="THH34898.1"/>
    </source>
</evidence>
<evidence type="ECO:0000256" key="9">
    <source>
        <dbReference type="SAM" id="SignalP"/>
    </source>
</evidence>
<protein>
    <submittedName>
        <fullName evidence="12">T9SS type A sorting domain-containing protein</fullName>
    </submittedName>
</protein>
<dbReference type="Pfam" id="PF18962">
    <property type="entry name" value="Por_Secre_tail"/>
    <property type="match status" value="1"/>
</dbReference>
<dbReference type="RefSeq" id="WP_136460591.1">
    <property type="nucleotide sequence ID" value="NZ_SRSF01000014.1"/>
</dbReference>
<dbReference type="Gene3D" id="3.40.390.10">
    <property type="entry name" value="Collagenase (Catalytic Domain)"/>
    <property type="match status" value="1"/>
</dbReference>
<gene>
    <name evidence="12" type="ORF">E4021_17030</name>
</gene>
<keyword evidence="2" id="KW-0645">Protease</keyword>